<evidence type="ECO:0000256" key="1">
    <source>
        <dbReference type="ARBA" id="ARBA00001933"/>
    </source>
</evidence>
<dbReference type="SUPFAM" id="SSF53383">
    <property type="entry name" value="PLP-dependent transferases"/>
    <property type="match status" value="1"/>
</dbReference>
<dbReference type="InterPro" id="IPR015421">
    <property type="entry name" value="PyrdxlP-dep_Trfase_major"/>
</dbReference>
<name>A0AA36BAU8_OCTVU</name>
<evidence type="ECO:0000256" key="4">
    <source>
        <dbReference type="ARBA" id="ARBA00022898"/>
    </source>
</evidence>
<proteinExistence type="predicted"/>
<reference evidence="6" key="1">
    <citation type="submission" date="2023-08" db="EMBL/GenBank/DDBJ databases">
        <authorList>
            <person name="Alioto T."/>
            <person name="Alioto T."/>
            <person name="Gomez Garrido J."/>
        </authorList>
    </citation>
    <scope>NUCLEOTIDE SEQUENCE</scope>
</reference>
<dbReference type="InterPro" id="IPR000192">
    <property type="entry name" value="Aminotrans_V_dom"/>
</dbReference>
<evidence type="ECO:0000313" key="6">
    <source>
        <dbReference type="EMBL" id="CAI9730257.1"/>
    </source>
</evidence>
<dbReference type="Pfam" id="PF00266">
    <property type="entry name" value="Aminotran_5"/>
    <property type="match status" value="1"/>
</dbReference>
<keyword evidence="7" id="KW-1185">Reference proteome</keyword>
<organism evidence="6 7">
    <name type="scientific">Octopus vulgaris</name>
    <name type="common">Common octopus</name>
    <dbReference type="NCBI Taxonomy" id="6645"/>
    <lineage>
        <taxon>Eukaryota</taxon>
        <taxon>Metazoa</taxon>
        <taxon>Spiralia</taxon>
        <taxon>Lophotrochozoa</taxon>
        <taxon>Mollusca</taxon>
        <taxon>Cephalopoda</taxon>
        <taxon>Coleoidea</taxon>
        <taxon>Octopodiformes</taxon>
        <taxon>Octopoda</taxon>
        <taxon>Incirrata</taxon>
        <taxon>Octopodidae</taxon>
        <taxon>Octopus</taxon>
    </lineage>
</organism>
<accession>A0AA36BAU8</accession>
<sequence>MLKDLGSRDIQFIQCVRNIRQKILDIAQVSNLEYTSIPLQGSGTYAVEAVFQSTVPRSDGKVLILENGAYGKRIAKICEVAGISKRVLSFPESSAVNVSVVEDVLKDDPSFTHVAIVHCETSSGVFNPIVDVGQIVKKYLQNCIYFVDAMSSFGAVPLDFAAGDIDFMVSSANKCLQGVPGFSYVVAKTRKLLECRGYSRCLTLDLYDQYQNLEATGQFRFTPPTHTMLAFQQAIVEYEKEGGLKGSDPHFDFNTFYSKLNDLDFVIYPGKVLEANCFRIGTIVICICFMYTMHIGASLTTINLKDICNFCMPMEINIGLF</sequence>
<dbReference type="EMBL" id="OX597824">
    <property type="protein sequence ID" value="CAI9730257.1"/>
    <property type="molecule type" value="Genomic_DNA"/>
</dbReference>
<evidence type="ECO:0000259" key="5">
    <source>
        <dbReference type="Pfam" id="PF00266"/>
    </source>
</evidence>
<dbReference type="PANTHER" id="PTHR42778:SF1">
    <property type="entry name" value="2-AMINOETHYLPHOSPHONATE--PYRUVATE TRANSAMINASE"/>
    <property type="match status" value="1"/>
</dbReference>
<dbReference type="AlphaFoldDB" id="A0AA36BAU8"/>
<dbReference type="InterPro" id="IPR015424">
    <property type="entry name" value="PyrdxlP-dep_Trfase"/>
</dbReference>
<comment type="cofactor">
    <cofactor evidence="1">
        <name>pyridoxal 5'-phosphate</name>
        <dbReference type="ChEBI" id="CHEBI:597326"/>
    </cofactor>
</comment>
<keyword evidence="3" id="KW-0808">Transferase</keyword>
<protein>
    <submittedName>
        <fullName evidence="6">2-aminoethylphosphonate--pyruvate transaminase</fullName>
    </submittedName>
</protein>
<keyword evidence="2" id="KW-0032">Aminotransferase</keyword>
<gene>
    <name evidence="6" type="ORF">OCTVUL_1B027407</name>
</gene>
<evidence type="ECO:0000256" key="3">
    <source>
        <dbReference type="ARBA" id="ARBA00022679"/>
    </source>
</evidence>
<dbReference type="PANTHER" id="PTHR42778">
    <property type="entry name" value="2-AMINOETHYLPHOSPHONATE--PYRUVATE TRANSAMINASE"/>
    <property type="match status" value="1"/>
</dbReference>
<keyword evidence="4" id="KW-0663">Pyridoxal phosphate</keyword>
<dbReference type="GO" id="GO:0008483">
    <property type="term" value="F:transaminase activity"/>
    <property type="evidence" value="ECO:0007669"/>
    <property type="project" value="UniProtKB-KW"/>
</dbReference>
<dbReference type="Proteomes" id="UP001162480">
    <property type="component" value="Chromosome 11"/>
</dbReference>
<dbReference type="NCBIfam" id="NF010006">
    <property type="entry name" value="PRK13479.1"/>
    <property type="match status" value="1"/>
</dbReference>
<dbReference type="Gene3D" id="3.40.640.10">
    <property type="entry name" value="Type I PLP-dependent aspartate aminotransferase-like (Major domain)"/>
    <property type="match status" value="1"/>
</dbReference>
<evidence type="ECO:0000313" key="7">
    <source>
        <dbReference type="Proteomes" id="UP001162480"/>
    </source>
</evidence>
<feature type="domain" description="Aminotransferase class V" evidence="5">
    <location>
        <begin position="8"/>
        <end position="245"/>
    </location>
</feature>
<evidence type="ECO:0000256" key="2">
    <source>
        <dbReference type="ARBA" id="ARBA00022576"/>
    </source>
</evidence>